<dbReference type="GO" id="GO:0042597">
    <property type="term" value="C:periplasmic space"/>
    <property type="evidence" value="ECO:0007669"/>
    <property type="project" value="UniProtKB-ARBA"/>
</dbReference>
<dbReference type="SUPFAM" id="SSF53850">
    <property type="entry name" value="Periplasmic binding protein-like II"/>
    <property type="match status" value="1"/>
</dbReference>
<dbReference type="GO" id="GO:0015833">
    <property type="term" value="P:peptide transport"/>
    <property type="evidence" value="ECO:0007669"/>
    <property type="project" value="TreeGrafter"/>
</dbReference>
<dbReference type="PANTHER" id="PTHR30290">
    <property type="entry name" value="PERIPLASMIC BINDING COMPONENT OF ABC TRANSPORTER"/>
    <property type="match status" value="1"/>
</dbReference>
<dbReference type="eggNOG" id="COG0747">
    <property type="taxonomic scope" value="Bacteria"/>
</dbReference>
<evidence type="ECO:0000313" key="4">
    <source>
        <dbReference type="Proteomes" id="UP000030661"/>
    </source>
</evidence>
<dbReference type="PANTHER" id="PTHR30290:SF34">
    <property type="entry name" value="ABC TRANSPORTER, PERIPLASMIC OLIGO-PEPTIDE BINDING PROTEIN, PUTATIVE-RELATED"/>
    <property type="match status" value="1"/>
</dbReference>
<protein>
    <submittedName>
        <fullName evidence="3">Extracellular solute-binding protein family 5</fullName>
    </submittedName>
</protein>
<dbReference type="GO" id="GO:1904680">
    <property type="term" value="F:peptide transmembrane transporter activity"/>
    <property type="evidence" value="ECO:0007669"/>
    <property type="project" value="TreeGrafter"/>
</dbReference>
<keyword evidence="4" id="KW-1185">Reference proteome</keyword>
<dbReference type="STRING" id="1499967.U27_04784"/>
<dbReference type="AlphaFoldDB" id="A0A081BZR2"/>
<reference evidence="3" key="1">
    <citation type="journal article" date="2015" name="PeerJ">
        <title>First genomic representation of candidate bacterial phylum KSB3 points to enhanced environmental sensing as a trigger of wastewater bulking.</title>
        <authorList>
            <person name="Sekiguchi Y."/>
            <person name="Ohashi A."/>
            <person name="Parks D.H."/>
            <person name="Yamauchi T."/>
            <person name="Tyson G.W."/>
            <person name="Hugenholtz P."/>
        </authorList>
    </citation>
    <scope>NUCLEOTIDE SEQUENCE [LARGE SCALE GENOMIC DNA]</scope>
</reference>
<dbReference type="Pfam" id="PF00496">
    <property type="entry name" value="SBP_bac_5"/>
    <property type="match status" value="1"/>
</dbReference>
<keyword evidence="1" id="KW-0732">Signal</keyword>
<evidence type="ECO:0000259" key="2">
    <source>
        <dbReference type="Pfam" id="PF00496"/>
    </source>
</evidence>
<evidence type="ECO:0000256" key="1">
    <source>
        <dbReference type="SAM" id="SignalP"/>
    </source>
</evidence>
<feature type="domain" description="Solute-binding protein family 5" evidence="2">
    <location>
        <begin position="72"/>
        <end position="497"/>
    </location>
</feature>
<dbReference type="InterPro" id="IPR030678">
    <property type="entry name" value="Peptide/Ni-bd"/>
</dbReference>
<dbReference type="EMBL" id="DF820466">
    <property type="protein sequence ID" value="GAK57817.1"/>
    <property type="molecule type" value="Genomic_DNA"/>
</dbReference>
<feature type="chain" id="PRO_5001755394" evidence="1">
    <location>
        <begin position="22"/>
        <end position="583"/>
    </location>
</feature>
<dbReference type="Proteomes" id="UP000030661">
    <property type="component" value="Unassembled WGS sequence"/>
</dbReference>
<evidence type="ECO:0000313" key="3">
    <source>
        <dbReference type="EMBL" id="GAK57817.1"/>
    </source>
</evidence>
<dbReference type="InterPro" id="IPR039424">
    <property type="entry name" value="SBP_5"/>
</dbReference>
<dbReference type="InterPro" id="IPR000914">
    <property type="entry name" value="SBP_5_dom"/>
</dbReference>
<organism evidence="3">
    <name type="scientific">Vecturithrix granuli</name>
    <dbReference type="NCBI Taxonomy" id="1499967"/>
    <lineage>
        <taxon>Bacteria</taxon>
        <taxon>Candidatus Moduliflexota</taxon>
        <taxon>Candidatus Vecturitrichia</taxon>
        <taxon>Candidatus Vecturitrichales</taxon>
        <taxon>Candidatus Vecturitrichaceae</taxon>
        <taxon>Candidatus Vecturithrix</taxon>
    </lineage>
</organism>
<dbReference type="CDD" id="cd08512">
    <property type="entry name" value="PBP2_NikA_DppA_OppA_like_7"/>
    <property type="match status" value="1"/>
</dbReference>
<proteinExistence type="predicted"/>
<dbReference type="GO" id="GO:0043190">
    <property type="term" value="C:ATP-binding cassette (ABC) transporter complex"/>
    <property type="evidence" value="ECO:0007669"/>
    <property type="project" value="InterPro"/>
</dbReference>
<name>A0A081BZR2_VECG1</name>
<sequence length="583" mass="65849">MKRSGLLLCILLALWSVSVAAEVKNPDTFIKVTYSTLTTLDPAACYDSIGGQRLGNINEKLIFFDGSTTDQFTPVLATEVPTLDNGGISPDGKTYTFVIRKGVKFHNGGDLTPEDVEYSFERNMITDPDGGPMWMMLEALTGEGSTRDADGKIKAGIFEKITNSVEVDDDKVILHLPKPYPPLLGILAGSWAVILDKEWAIEQGCWDGTLENAANYNNPPTGQEPLQKVINGTGPYKLKSWDQASDEFVFERFEEYWGPKPKLQYAIIKHVSEWSTRKLMFLNGDADFVSVDDPYVQEMANEPGIKRYMVPLLSATAVQFCQKINPTGNPYIGSGQLDGEGVPPDFFADPDVRKGFMHAFDRDTFQQDVLQNISDIPSSPNIPGLAYSIDVPVYEFDLEKAKEYFMKARNGEIWEKGFKLTITYNAGNSRRDSAGLILAENVMSLNPKFKVEVLGVELRDFIVKMQDLQLPLYICGWTVDYPDPHNMMYTFMHSNGFYTKCMAYANPEVDALVDEGIVTVDPVKRAEIYEQLQHLWYSEAIGFMAYQSTEVRHYRDWVQGFVPNPMDIDVSEWLWRLWKEEPK</sequence>
<dbReference type="Gene3D" id="3.40.190.10">
    <property type="entry name" value="Periplasmic binding protein-like II"/>
    <property type="match status" value="1"/>
</dbReference>
<accession>A0A081BZR2</accession>
<dbReference type="Gene3D" id="3.10.105.10">
    <property type="entry name" value="Dipeptide-binding Protein, Domain 3"/>
    <property type="match status" value="1"/>
</dbReference>
<dbReference type="PIRSF" id="PIRSF002741">
    <property type="entry name" value="MppA"/>
    <property type="match status" value="1"/>
</dbReference>
<dbReference type="HOGENOM" id="CLU_017028_7_2_0"/>
<feature type="signal peptide" evidence="1">
    <location>
        <begin position="1"/>
        <end position="21"/>
    </location>
</feature>
<gene>
    <name evidence="3" type="ORF">U27_04784</name>
</gene>